<reference evidence="6" key="1">
    <citation type="journal article" date="2014" name="Science">
        <title>Ancient hybridizations among the ancestral genomes of bread wheat.</title>
        <authorList>
            <consortium name="International Wheat Genome Sequencing Consortium,"/>
            <person name="Marcussen T."/>
            <person name="Sandve S.R."/>
            <person name="Heier L."/>
            <person name="Spannagl M."/>
            <person name="Pfeifer M."/>
            <person name="Jakobsen K.S."/>
            <person name="Wulff B.B."/>
            <person name="Steuernagel B."/>
            <person name="Mayer K.F."/>
            <person name="Olsen O.A."/>
        </authorList>
    </citation>
    <scope>NUCLEOTIDE SEQUENCE [LARGE SCALE GENOMIC DNA]</scope>
    <source>
        <strain evidence="6">cv. AL8/78</strain>
    </source>
</reference>
<dbReference type="PROSITE" id="PS50110">
    <property type="entry name" value="RESPONSE_REGULATORY"/>
    <property type="match status" value="1"/>
</dbReference>
<dbReference type="AlphaFoldDB" id="A0A453HMQ4"/>
<evidence type="ECO:0000256" key="3">
    <source>
        <dbReference type="SAM" id="MobiDB-lite"/>
    </source>
</evidence>
<dbReference type="InterPro" id="IPR011006">
    <property type="entry name" value="CheY-like_superfamily"/>
</dbReference>
<dbReference type="InterPro" id="IPR045279">
    <property type="entry name" value="ARR-like"/>
</dbReference>
<proteinExistence type="predicted"/>
<dbReference type="SUPFAM" id="SSF52172">
    <property type="entry name" value="CheY-like"/>
    <property type="match status" value="1"/>
</dbReference>
<dbReference type="Proteomes" id="UP000015105">
    <property type="component" value="Chromosome 4D"/>
</dbReference>
<reference evidence="5" key="5">
    <citation type="journal article" date="2021" name="G3 (Bethesda)">
        <title>Aegilops tauschii genome assembly Aet v5.0 features greater sequence contiguity and improved annotation.</title>
        <authorList>
            <person name="Wang L."/>
            <person name="Zhu T."/>
            <person name="Rodriguez J.C."/>
            <person name="Deal K.R."/>
            <person name="Dubcovsky J."/>
            <person name="McGuire P.E."/>
            <person name="Lux T."/>
            <person name="Spannagl M."/>
            <person name="Mayer K.F.X."/>
            <person name="Baldrich P."/>
            <person name="Meyers B.C."/>
            <person name="Huo N."/>
            <person name="Gu Y.Q."/>
            <person name="Zhou H."/>
            <person name="Devos K.M."/>
            <person name="Bennetzen J.L."/>
            <person name="Unver T."/>
            <person name="Budak H."/>
            <person name="Gulick P.J."/>
            <person name="Galiba G."/>
            <person name="Kalapos B."/>
            <person name="Nelson D.R."/>
            <person name="Li P."/>
            <person name="You F.M."/>
            <person name="Luo M.C."/>
            <person name="Dvorak J."/>
        </authorList>
    </citation>
    <scope>NUCLEOTIDE SEQUENCE [LARGE SCALE GENOMIC DNA]</scope>
    <source>
        <strain evidence="5">cv. AL8/78</strain>
    </source>
</reference>
<name>A0A453HMQ4_AEGTS</name>
<keyword evidence="1" id="KW-0902">Two-component regulatory system</keyword>
<reference evidence="5" key="3">
    <citation type="journal article" date="2017" name="Nature">
        <title>Genome sequence of the progenitor of the wheat D genome Aegilops tauschii.</title>
        <authorList>
            <person name="Luo M.C."/>
            <person name="Gu Y.Q."/>
            <person name="Puiu D."/>
            <person name="Wang H."/>
            <person name="Twardziok S.O."/>
            <person name="Deal K.R."/>
            <person name="Huo N."/>
            <person name="Zhu T."/>
            <person name="Wang L."/>
            <person name="Wang Y."/>
            <person name="McGuire P.E."/>
            <person name="Liu S."/>
            <person name="Long H."/>
            <person name="Ramasamy R.K."/>
            <person name="Rodriguez J.C."/>
            <person name="Van S.L."/>
            <person name="Yuan L."/>
            <person name="Wang Z."/>
            <person name="Xia Z."/>
            <person name="Xiao L."/>
            <person name="Anderson O.D."/>
            <person name="Ouyang S."/>
            <person name="Liang Y."/>
            <person name="Zimin A.V."/>
            <person name="Pertea G."/>
            <person name="Qi P."/>
            <person name="Bennetzen J.L."/>
            <person name="Dai X."/>
            <person name="Dawson M.W."/>
            <person name="Muller H.G."/>
            <person name="Kugler K."/>
            <person name="Rivarola-Duarte L."/>
            <person name="Spannagl M."/>
            <person name="Mayer K.F.X."/>
            <person name="Lu F.H."/>
            <person name="Bevan M.W."/>
            <person name="Leroy P."/>
            <person name="Li P."/>
            <person name="You F.M."/>
            <person name="Sun Q."/>
            <person name="Liu Z."/>
            <person name="Lyons E."/>
            <person name="Wicker T."/>
            <person name="Salzberg S.L."/>
            <person name="Devos K.M."/>
            <person name="Dvorak J."/>
        </authorList>
    </citation>
    <scope>NUCLEOTIDE SEQUENCE [LARGE SCALE GENOMIC DNA]</scope>
    <source>
        <strain evidence="5">cv. AL8/78</strain>
    </source>
</reference>
<dbReference type="InterPro" id="IPR001789">
    <property type="entry name" value="Sig_transdc_resp-reg_receiver"/>
</dbReference>
<sequence length="142" mass="15490">VVGFHSSIAMVMSSQDSIGTVLKCMQNGAVDFLVKPVRKNELRNLWQHVWRRHSMNSQLNASENNAASNHISVNSGSGSKTGENSDEESDAQSSGSKRETEIQIVEKLPEIVTHNGASSSRELKIQNGPFDRINTKALALEG</sequence>
<evidence type="ECO:0000256" key="2">
    <source>
        <dbReference type="PROSITE-ProRule" id="PRU00169"/>
    </source>
</evidence>
<evidence type="ECO:0000259" key="4">
    <source>
        <dbReference type="PROSITE" id="PS50110"/>
    </source>
</evidence>
<dbReference type="GO" id="GO:0000160">
    <property type="term" value="P:phosphorelay signal transduction system"/>
    <property type="evidence" value="ECO:0007669"/>
    <property type="project" value="UniProtKB-KW"/>
</dbReference>
<feature type="compositionally biased region" description="Polar residues" evidence="3">
    <location>
        <begin position="60"/>
        <end position="82"/>
    </location>
</feature>
<protein>
    <recommendedName>
        <fullName evidence="4">Response regulatory domain-containing protein</fullName>
    </recommendedName>
</protein>
<evidence type="ECO:0000313" key="5">
    <source>
        <dbReference type="EnsemblPlants" id="AET4Gv20242400.5"/>
    </source>
</evidence>
<dbReference type="PANTHER" id="PTHR43874">
    <property type="entry name" value="TWO-COMPONENT RESPONSE REGULATOR"/>
    <property type="match status" value="1"/>
</dbReference>
<keyword evidence="6" id="KW-1185">Reference proteome</keyword>
<dbReference type="Gramene" id="AET4Gv20242400.5">
    <property type="protein sequence ID" value="AET4Gv20242400.5"/>
    <property type="gene ID" value="AET4Gv20242400"/>
</dbReference>
<dbReference type="GO" id="GO:0009736">
    <property type="term" value="P:cytokinin-activated signaling pathway"/>
    <property type="evidence" value="ECO:0007669"/>
    <property type="project" value="InterPro"/>
</dbReference>
<evidence type="ECO:0000256" key="1">
    <source>
        <dbReference type="ARBA" id="ARBA00023012"/>
    </source>
</evidence>
<feature type="domain" description="Response regulatory" evidence="4">
    <location>
        <begin position="1"/>
        <end position="50"/>
    </location>
</feature>
<organism evidence="5 6">
    <name type="scientific">Aegilops tauschii subsp. strangulata</name>
    <name type="common">Goatgrass</name>
    <dbReference type="NCBI Taxonomy" id="200361"/>
    <lineage>
        <taxon>Eukaryota</taxon>
        <taxon>Viridiplantae</taxon>
        <taxon>Streptophyta</taxon>
        <taxon>Embryophyta</taxon>
        <taxon>Tracheophyta</taxon>
        <taxon>Spermatophyta</taxon>
        <taxon>Magnoliopsida</taxon>
        <taxon>Liliopsida</taxon>
        <taxon>Poales</taxon>
        <taxon>Poaceae</taxon>
        <taxon>BOP clade</taxon>
        <taxon>Pooideae</taxon>
        <taxon>Triticodae</taxon>
        <taxon>Triticeae</taxon>
        <taxon>Triticinae</taxon>
        <taxon>Aegilops</taxon>
    </lineage>
</organism>
<feature type="region of interest" description="Disordered" evidence="3">
    <location>
        <begin position="60"/>
        <end position="129"/>
    </location>
</feature>
<comment type="caution">
    <text evidence="2">Lacks conserved residue(s) required for the propagation of feature annotation.</text>
</comment>
<evidence type="ECO:0000313" key="6">
    <source>
        <dbReference type="Proteomes" id="UP000015105"/>
    </source>
</evidence>
<accession>A0A453HMQ4</accession>
<reference evidence="5" key="4">
    <citation type="submission" date="2019-03" db="UniProtKB">
        <authorList>
            <consortium name="EnsemblPlants"/>
        </authorList>
    </citation>
    <scope>IDENTIFICATION</scope>
</reference>
<reference evidence="6" key="2">
    <citation type="journal article" date="2017" name="Nat. Plants">
        <title>The Aegilops tauschii genome reveals multiple impacts of transposons.</title>
        <authorList>
            <person name="Zhao G."/>
            <person name="Zou C."/>
            <person name="Li K."/>
            <person name="Wang K."/>
            <person name="Li T."/>
            <person name="Gao L."/>
            <person name="Zhang X."/>
            <person name="Wang H."/>
            <person name="Yang Z."/>
            <person name="Liu X."/>
            <person name="Jiang W."/>
            <person name="Mao L."/>
            <person name="Kong X."/>
            <person name="Jiao Y."/>
            <person name="Jia J."/>
        </authorList>
    </citation>
    <scope>NUCLEOTIDE SEQUENCE [LARGE SCALE GENOMIC DNA]</scope>
    <source>
        <strain evidence="6">cv. AL8/78</strain>
    </source>
</reference>
<dbReference type="EnsemblPlants" id="AET4Gv20242400.5">
    <property type="protein sequence ID" value="AET4Gv20242400.5"/>
    <property type="gene ID" value="AET4Gv20242400"/>
</dbReference>
<dbReference type="PANTHER" id="PTHR43874:SF117">
    <property type="entry name" value="TWO-COMPONENT RESPONSE REGULATOR-LIKE APRR3"/>
    <property type="match status" value="1"/>
</dbReference>
<dbReference type="Gene3D" id="3.40.50.2300">
    <property type="match status" value="1"/>
</dbReference>